<dbReference type="PRINTS" id="PR00413">
    <property type="entry name" value="HADHALOGNASE"/>
</dbReference>
<evidence type="ECO:0000313" key="1">
    <source>
        <dbReference type="EMBL" id="MCV2403792.1"/>
    </source>
</evidence>
<dbReference type="GO" id="GO:0050286">
    <property type="term" value="F:sorbitol-6-phosphatase activity"/>
    <property type="evidence" value="ECO:0007669"/>
    <property type="project" value="UniProtKB-EC"/>
</dbReference>
<evidence type="ECO:0000313" key="2">
    <source>
        <dbReference type="Proteomes" id="UP001209713"/>
    </source>
</evidence>
<sequence length="219" mass="24171">MQAVIFDMDGTLIDSEPFWKEAEKHVFSLVGVDVCDGLSAKTAAMTTREVTQFWYDQSPWSGKSPDEVENEVVDRVEALIYEKGVPMEGVKEVLDFFQKKDFKIGLSTNAPERLIGVVLDKLGISHYFHAVSSSEHEAEGKPHPAVYLSTAEKLKVPPSRCIAFEDSLSGVIAAQRAGMKSVIVPSNVEFSGEKFDLSDLKLQSLSDFNSLHLAELSKS</sequence>
<organism evidence="1 2">
    <name type="scientific">Marinomonas sargassi</name>
    <dbReference type="NCBI Taxonomy" id="2984494"/>
    <lineage>
        <taxon>Bacteria</taxon>
        <taxon>Pseudomonadati</taxon>
        <taxon>Pseudomonadota</taxon>
        <taxon>Gammaproteobacteria</taxon>
        <taxon>Oceanospirillales</taxon>
        <taxon>Oceanospirillaceae</taxon>
        <taxon>Marinomonas</taxon>
    </lineage>
</organism>
<keyword evidence="2" id="KW-1185">Reference proteome</keyword>
<protein>
    <submittedName>
        <fullName evidence="1">Hexitol phosphatase HxpB</fullName>
        <ecNumber evidence="1">3.1.3.22</ecNumber>
        <ecNumber evidence="1">3.1.3.50</ecNumber>
        <ecNumber evidence="1">3.1.3.68</ecNumber>
    </submittedName>
</protein>
<dbReference type="EC" id="3.1.3.50" evidence="1"/>
<name>A0ABT2YV67_9GAMM</name>
<keyword evidence="1" id="KW-0378">Hydrolase</keyword>
<dbReference type="Gene3D" id="1.10.150.240">
    <property type="entry name" value="Putative phosphatase, domain 2"/>
    <property type="match status" value="1"/>
</dbReference>
<dbReference type="SUPFAM" id="SSF56784">
    <property type="entry name" value="HAD-like"/>
    <property type="match status" value="1"/>
</dbReference>
<dbReference type="SFLD" id="SFLDG01129">
    <property type="entry name" value="C1.5:_HAD__Beta-PGM__Phosphata"/>
    <property type="match status" value="1"/>
</dbReference>
<reference evidence="1 2" key="1">
    <citation type="submission" date="2022-10" db="EMBL/GenBank/DDBJ databases">
        <title>Marinomonas transparenta sp. nov. and Marinomonas sargassi sp. nov., isolated from marine alga (Sargassum natans (L.) Gaillon).</title>
        <authorList>
            <person name="Wang Y."/>
        </authorList>
    </citation>
    <scope>NUCLEOTIDE SEQUENCE [LARGE SCALE GENOMIC DNA]</scope>
    <source>
        <strain evidence="1 2">C2222</strain>
    </source>
</reference>
<dbReference type="InterPro" id="IPR023214">
    <property type="entry name" value="HAD_sf"/>
</dbReference>
<gene>
    <name evidence="1" type="primary">hxpB</name>
    <name evidence="1" type="ORF">OFY17_13040</name>
</gene>
<accession>A0ABT2YV67</accession>
<dbReference type="InterPro" id="IPR036412">
    <property type="entry name" value="HAD-like_sf"/>
</dbReference>
<dbReference type="PANTHER" id="PTHR18901:SF38">
    <property type="entry name" value="PSEUDOURIDINE-5'-PHOSPHATASE"/>
    <property type="match status" value="1"/>
</dbReference>
<dbReference type="EC" id="3.1.3.68" evidence="1"/>
<dbReference type="Pfam" id="PF00702">
    <property type="entry name" value="Hydrolase"/>
    <property type="match status" value="1"/>
</dbReference>
<dbReference type="EC" id="3.1.3.22" evidence="1"/>
<dbReference type="GO" id="GO:0050084">
    <property type="term" value="F:mannitol-1-phosphatase activity"/>
    <property type="evidence" value="ECO:0007669"/>
    <property type="project" value="UniProtKB-EC"/>
</dbReference>
<dbReference type="SFLD" id="SFLDG01135">
    <property type="entry name" value="C1.5.6:_HAD__Beta-PGM__Phospha"/>
    <property type="match status" value="1"/>
</dbReference>
<dbReference type="Proteomes" id="UP001209713">
    <property type="component" value="Unassembled WGS sequence"/>
</dbReference>
<dbReference type="NCBIfam" id="NF008087">
    <property type="entry name" value="PRK10826.1"/>
    <property type="match status" value="1"/>
</dbReference>
<dbReference type="PANTHER" id="PTHR18901">
    <property type="entry name" value="2-DEOXYGLUCOSE-6-PHOSPHATE PHOSPHATASE 2"/>
    <property type="match status" value="1"/>
</dbReference>
<dbReference type="InterPro" id="IPR023198">
    <property type="entry name" value="PGP-like_dom2"/>
</dbReference>
<dbReference type="NCBIfam" id="TIGR01509">
    <property type="entry name" value="HAD-SF-IA-v3"/>
    <property type="match status" value="1"/>
</dbReference>
<proteinExistence type="predicted"/>
<dbReference type="Gene3D" id="3.40.50.1000">
    <property type="entry name" value="HAD superfamily/HAD-like"/>
    <property type="match status" value="1"/>
</dbReference>
<dbReference type="InterPro" id="IPR006439">
    <property type="entry name" value="HAD-SF_hydro_IA"/>
</dbReference>
<dbReference type="GO" id="GO:0003850">
    <property type="term" value="F:2-deoxyglucose-6-phosphatase activity"/>
    <property type="evidence" value="ECO:0007669"/>
    <property type="project" value="UniProtKB-EC"/>
</dbReference>
<comment type="caution">
    <text evidence="1">The sequence shown here is derived from an EMBL/GenBank/DDBJ whole genome shotgun (WGS) entry which is preliminary data.</text>
</comment>
<dbReference type="EMBL" id="JAOVZB010000006">
    <property type="protein sequence ID" value="MCV2403792.1"/>
    <property type="molecule type" value="Genomic_DNA"/>
</dbReference>
<dbReference type="RefSeq" id="WP_263531174.1">
    <property type="nucleotide sequence ID" value="NZ_JAOVZB010000006.1"/>
</dbReference>
<dbReference type="SFLD" id="SFLDS00003">
    <property type="entry name" value="Haloacid_Dehalogenase"/>
    <property type="match status" value="1"/>
</dbReference>